<keyword evidence="4" id="KW-1185">Reference proteome</keyword>
<dbReference type="PANTHER" id="PTHR43798:SF33">
    <property type="entry name" value="HYDROLASE, PUTATIVE (AFU_ORTHOLOGUE AFUA_2G14860)-RELATED"/>
    <property type="match status" value="1"/>
</dbReference>
<dbReference type="EMBL" id="JBHRVA010000002">
    <property type="protein sequence ID" value="MFC3302114.1"/>
    <property type="molecule type" value="Genomic_DNA"/>
</dbReference>
<evidence type="ECO:0000313" key="3">
    <source>
        <dbReference type="EMBL" id="MFC3302114.1"/>
    </source>
</evidence>
<dbReference type="PANTHER" id="PTHR43798">
    <property type="entry name" value="MONOACYLGLYCEROL LIPASE"/>
    <property type="match status" value="1"/>
</dbReference>
<protein>
    <submittedName>
        <fullName evidence="3">Alpha/beta fold hydrolase</fullName>
    </submittedName>
</protein>
<comment type="caution">
    <text evidence="3">The sequence shown here is derived from an EMBL/GenBank/DDBJ whole genome shotgun (WGS) entry which is preliminary data.</text>
</comment>
<dbReference type="Pfam" id="PF12697">
    <property type="entry name" value="Abhydrolase_6"/>
    <property type="match status" value="1"/>
</dbReference>
<proteinExistence type="predicted"/>
<accession>A0ABV7M9J6</accession>
<dbReference type="Gene3D" id="3.40.50.1820">
    <property type="entry name" value="alpha/beta hydrolase"/>
    <property type="match status" value="1"/>
</dbReference>
<feature type="signal peptide" evidence="1">
    <location>
        <begin position="1"/>
        <end position="23"/>
    </location>
</feature>
<evidence type="ECO:0000313" key="4">
    <source>
        <dbReference type="Proteomes" id="UP001595607"/>
    </source>
</evidence>
<dbReference type="InterPro" id="IPR050266">
    <property type="entry name" value="AB_hydrolase_sf"/>
</dbReference>
<feature type="chain" id="PRO_5045180137" evidence="1">
    <location>
        <begin position="24"/>
        <end position="297"/>
    </location>
</feature>
<name>A0ABV7M9J6_9PROT</name>
<evidence type="ECO:0000256" key="1">
    <source>
        <dbReference type="SAM" id="SignalP"/>
    </source>
</evidence>
<sequence length="297" mass="32348">MLRRSILKAGAAFLALCALPAQGFAGPTDGPGWTKRIEVNPQGKGRDIVFVPGLTSSPKVFARTTRDLPGELHFVTVKGFAGTEAPAELDPFVLPAAMAVSDYLEAEGITDAAIVGHSMGGIVAMLAANDTDRVSRVLIVDSVPFLPALFQPNVSPEAIAATRPLMKQQMKNLTREMWMATVRQGLPGQAISQEARERILKASGDSDFEAAKAAFVDLMTTDYSADFEAVTVPITVLVPYDERSGFARDLVVSRYEAQYADVPDVEIRVIDDSRHFIMFDQPDVFRAELERFLAKED</sequence>
<dbReference type="RefSeq" id="WP_189574383.1">
    <property type="nucleotide sequence ID" value="NZ_BMXU01000001.1"/>
</dbReference>
<dbReference type="Proteomes" id="UP001595607">
    <property type="component" value="Unassembled WGS sequence"/>
</dbReference>
<dbReference type="InterPro" id="IPR000073">
    <property type="entry name" value="AB_hydrolase_1"/>
</dbReference>
<dbReference type="GO" id="GO:0016787">
    <property type="term" value="F:hydrolase activity"/>
    <property type="evidence" value="ECO:0007669"/>
    <property type="project" value="UniProtKB-KW"/>
</dbReference>
<evidence type="ECO:0000259" key="2">
    <source>
        <dbReference type="Pfam" id="PF12697"/>
    </source>
</evidence>
<organism evidence="3 4">
    <name type="scientific">Parvularcula lutaonensis</name>
    <dbReference type="NCBI Taxonomy" id="491923"/>
    <lineage>
        <taxon>Bacteria</taxon>
        <taxon>Pseudomonadati</taxon>
        <taxon>Pseudomonadota</taxon>
        <taxon>Alphaproteobacteria</taxon>
        <taxon>Parvularculales</taxon>
        <taxon>Parvularculaceae</taxon>
        <taxon>Parvularcula</taxon>
    </lineage>
</organism>
<dbReference type="SUPFAM" id="SSF53474">
    <property type="entry name" value="alpha/beta-Hydrolases"/>
    <property type="match status" value="1"/>
</dbReference>
<dbReference type="InterPro" id="IPR029058">
    <property type="entry name" value="AB_hydrolase_fold"/>
</dbReference>
<gene>
    <name evidence="3" type="ORF">ACFONP_05145</name>
</gene>
<keyword evidence="3" id="KW-0378">Hydrolase</keyword>
<keyword evidence="1" id="KW-0732">Signal</keyword>
<feature type="domain" description="AB hydrolase-1" evidence="2">
    <location>
        <begin position="48"/>
        <end position="287"/>
    </location>
</feature>
<reference evidence="4" key="1">
    <citation type="journal article" date="2019" name="Int. J. Syst. Evol. Microbiol.">
        <title>The Global Catalogue of Microorganisms (GCM) 10K type strain sequencing project: providing services to taxonomists for standard genome sequencing and annotation.</title>
        <authorList>
            <consortium name="The Broad Institute Genomics Platform"/>
            <consortium name="The Broad Institute Genome Sequencing Center for Infectious Disease"/>
            <person name="Wu L."/>
            <person name="Ma J."/>
        </authorList>
    </citation>
    <scope>NUCLEOTIDE SEQUENCE [LARGE SCALE GENOMIC DNA]</scope>
    <source>
        <strain evidence="4">KCTC 22245</strain>
    </source>
</reference>